<keyword evidence="6" id="KW-0560">Oxidoreductase</keyword>
<evidence type="ECO:0000259" key="7">
    <source>
        <dbReference type="Pfam" id="PF00384"/>
    </source>
</evidence>
<feature type="domain" description="Molybdopterin oxidoreductase" evidence="7">
    <location>
        <begin position="66"/>
        <end position="529"/>
    </location>
</feature>
<protein>
    <submittedName>
        <fullName evidence="10">Trimethylamine-N-oxide reductase TorA</fullName>
    </submittedName>
</protein>
<evidence type="ECO:0000256" key="2">
    <source>
        <dbReference type="ARBA" id="ARBA00010312"/>
    </source>
</evidence>
<dbReference type="Gene3D" id="2.40.40.20">
    <property type="match status" value="1"/>
</dbReference>
<feature type="domain" description="Molybdopterin dinucleotide-binding" evidence="8">
    <location>
        <begin position="660"/>
        <end position="772"/>
    </location>
</feature>
<dbReference type="InterPro" id="IPR009010">
    <property type="entry name" value="Asp_de-COase-like_dom_sf"/>
</dbReference>
<reference evidence="11" key="1">
    <citation type="submission" date="2019-06" db="EMBL/GenBank/DDBJ databases">
        <authorList>
            <person name="Oh B.S."/>
        </authorList>
    </citation>
    <scope>NUCLEOTIDE SEQUENCE [LARGE SCALE GENOMIC DNA]</scope>
    <source>
        <strain evidence="11">KGMB03119</strain>
    </source>
</reference>
<keyword evidence="11" id="KW-1185">Reference proteome</keyword>
<evidence type="ECO:0000256" key="3">
    <source>
        <dbReference type="ARBA" id="ARBA00022505"/>
    </source>
</evidence>
<dbReference type="InterPro" id="IPR006655">
    <property type="entry name" value="Mopterin_OxRdtase_prok_CS"/>
</dbReference>
<dbReference type="PANTHER" id="PTHR43742:SF10">
    <property type="entry name" value="TRIMETHYLAMINE-N-OXIDE REDUCTASE 2"/>
    <property type="match status" value="1"/>
</dbReference>
<comment type="cofactor">
    <cofactor evidence="1">
        <name>Mo-bis(molybdopterin guanine dinucleotide)</name>
        <dbReference type="ChEBI" id="CHEBI:60539"/>
    </cofactor>
</comment>
<evidence type="ECO:0000259" key="9">
    <source>
        <dbReference type="Pfam" id="PF18364"/>
    </source>
</evidence>
<dbReference type="Pfam" id="PF18364">
    <property type="entry name" value="Molybdopterin_N"/>
    <property type="match status" value="1"/>
</dbReference>
<evidence type="ECO:0000256" key="1">
    <source>
        <dbReference type="ARBA" id="ARBA00001942"/>
    </source>
</evidence>
<dbReference type="Gene3D" id="3.40.228.10">
    <property type="entry name" value="Dimethylsulfoxide Reductase, domain 2"/>
    <property type="match status" value="1"/>
</dbReference>
<dbReference type="PANTHER" id="PTHR43742">
    <property type="entry name" value="TRIMETHYLAMINE-N-OXIDE REDUCTASE"/>
    <property type="match status" value="1"/>
</dbReference>
<dbReference type="InterPro" id="IPR041460">
    <property type="entry name" value="Molybdopterin_N"/>
</dbReference>
<evidence type="ECO:0000313" key="10">
    <source>
        <dbReference type="EMBL" id="QDA53890.1"/>
    </source>
</evidence>
<dbReference type="SUPFAM" id="SSF50692">
    <property type="entry name" value="ADC-like"/>
    <property type="match status" value="1"/>
</dbReference>
<proteinExistence type="inferred from homology"/>
<feature type="domain" description="Molybdopterin oxidoreductase N-terminal" evidence="9">
    <location>
        <begin position="22"/>
        <end position="52"/>
    </location>
</feature>
<dbReference type="InterPro" id="IPR006657">
    <property type="entry name" value="MoPterin_dinucl-bd_dom"/>
</dbReference>
<organism evidence="10 11">
    <name type="scientific">Sutterella faecalis</name>
    <dbReference type="NCBI Taxonomy" id="2584944"/>
    <lineage>
        <taxon>Bacteria</taxon>
        <taxon>Pseudomonadati</taxon>
        <taxon>Pseudomonadota</taxon>
        <taxon>Betaproteobacteria</taxon>
        <taxon>Burkholderiales</taxon>
        <taxon>Sutterellaceae</taxon>
        <taxon>Sutterella</taxon>
    </lineage>
</organism>
<evidence type="ECO:0000256" key="4">
    <source>
        <dbReference type="ARBA" id="ARBA00022723"/>
    </source>
</evidence>
<dbReference type="InterPro" id="IPR006656">
    <property type="entry name" value="Mopterin_OxRdtase"/>
</dbReference>
<dbReference type="EMBL" id="CP040882">
    <property type="protein sequence ID" value="QDA53890.1"/>
    <property type="molecule type" value="Genomic_DNA"/>
</dbReference>
<accession>A0ABX5VCH6</accession>
<dbReference type="Pfam" id="PF00384">
    <property type="entry name" value="Molybdopterin"/>
    <property type="match status" value="1"/>
</dbReference>
<evidence type="ECO:0000313" key="11">
    <source>
        <dbReference type="Proteomes" id="UP000308889"/>
    </source>
</evidence>
<evidence type="ECO:0000256" key="5">
    <source>
        <dbReference type="ARBA" id="ARBA00022764"/>
    </source>
</evidence>
<dbReference type="Gene3D" id="3.90.55.10">
    <property type="entry name" value="Dimethylsulfoxide Reductase, domain 3"/>
    <property type="match status" value="1"/>
</dbReference>
<dbReference type="SUPFAM" id="SSF53706">
    <property type="entry name" value="Formate dehydrogenase/DMSO reductase, domains 1-3"/>
    <property type="match status" value="1"/>
</dbReference>
<evidence type="ECO:0000259" key="8">
    <source>
        <dbReference type="Pfam" id="PF01568"/>
    </source>
</evidence>
<keyword evidence="5" id="KW-0574">Periplasm</keyword>
<keyword evidence="3" id="KW-0500">Molybdenum</keyword>
<dbReference type="PROSITE" id="PS00932">
    <property type="entry name" value="MOLYBDOPTERIN_PROK_3"/>
    <property type="match status" value="1"/>
</dbReference>
<dbReference type="Gene3D" id="3.40.50.740">
    <property type="match status" value="1"/>
</dbReference>
<dbReference type="Pfam" id="PF01568">
    <property type="entry name" value="Molydop_binding"/>
    <property type="match status" value="1"/>
</dbReference>
<sequence length="800" mass="87061">MAPASHSILPELRIMTERETLTASHWGLFYALTKDGRLTGARPFEKDCAPSPNLEDIASLPYAEARILEPMVRRSFLERGKDSRADRGNDSYVPVSWDKALDLAADAIRSTYRDFGPSAVWGRSYGWKSPGSVNNSIALLQRLLNLMGGYIETGNSYSTAAIGTILPYALGIKDPRSTGWDTILEHTERIVLWGCDPLVTNDIDWTTTLHEGTEIFRSLKGHPRIRTIAVNPVCPRTAQEIGSQWIAARPGTDCALMLGILYVLIKENLADEAFLSRCTTGWPELRSYVLGDEDGIAKTPAWAAAESGVPAHDIEALARDMAAHRTMIMFGWGPQRARYGELPPWMAVALAAALGQIGLPGGGIGTNYHYCNGGCPPGTGPQLGQIPSRVPPAVPVVHPWKGSRAVPVARMADVLAHPGKVIAWNGSRIEYPDVHLVFWAGGNPFAHHPDTRRLEEAWRRPDAVIVAESFWNATARHADIVLPASTFLERTDITPIGTYINDGIVLMKQAIDPIGGSKSDYAIFSALARRLGLEEPFTEGLTEAEWIRKLYEDARSRSLASGLKTLLPKWESFEKAGVILYPHEKKNEGYVAFADFRRDPEAHPLKTETGKIVLYSERIASLGYADCPPHPAYLKPYEAYGNAEHAADAAALRNPEGGYLQLVSPKSDARLHSQLNAVTFRKSQIAGREICLINPADASLRNIATGDVIRVSSLRGAILAGAVVTDSVRPGAVVVHHGGWFDPQKVEGEALDVHGSSNVLTPDDPASSLSCGNIASTALVQVSKWTGTAPEVKVFEPPEN</sequence>
<name>A0ABX5VCH6_9BURK</name>
<gene>
    <name evidence="10" type="ORF">FG381_02400</name>
</gene>
<evidence type="ECO:0000256" key="6">
    <source>
        <dbReference type="ARBA" id="ARBA00023002"/>
    </source>
</evidence>
<comment type="similarity">
    <text evidence="2">Belongs to the prokaryotic molybdopterin-containing oxidoreductase family.</text>
</comment>
<keyword evidence="4" id="KW-0479">Metal-binding</keyword>
<dbReference type="InterPro" id="IPR050612">
    <property type="entry name" value="Prok_Mopterin_Oxidored"/>
</dbReference>
<dbReference type="Proteomes" id="UP000308889">
    <property type="component" value="Chromosome"/>
</dbReference>